<dbReference type="InterPro" id="IPR042112">
    <property type="entry name" value="P_AcTrfase_dom2"/>
</dbReference>
<dbReference type="FunFam" id="3.40.50.10380:FF:000003">
    <property type="entry name" value="NADP-dependent malic enzyme"/>
    <property type="match status" value="1"/>
</dbReference>
<feature type="domain" description="Malic enzyme N-terminal" evidence="10">
    <location>
        <begin position="16"/>
        <end position="149"/>
    </location>
</feature>
<dbReference type="Proteomes" id="UP000199076">
    <property type="component" value="Unassembled WGS sequence"/>
</dbReference>
<dbReference type="PANTHER" id="PTHR43237:SF4">
    <property type="entry name" value="NADP-DEPENDENT MALIC ENZYME"/>
    <property type="match status" value="1"/>
</dbReference>
<dbReference type="Pfam" id="PF01515">
    <property type="entry name" value="PTA_PTB"/>
    <property type="match status" value="1"/>
</dbReference>
<feature type="compositionally biased region" description="Basic and acidic residues" evidence="8">
    <location>
        <begin position="8"/>
        <end position="23"/>
    </location>
</feature>
<comment type="cofactor">
    <cofactor evidence="1">
        <name>Mn(2+)</name>
        <dbReference type="ChEBI" id="CHEBI:29035"/>
    </cofactor>
</comment>
<dbReference type="InterPro" id="IPR051674">
    <property type="entry name" value="Malate_Decarboxylase"/>
</dbReference>
<evidence type="ECO:0000256" key="3">
    <source>
        <dbReference type="ARBA" id="ARBA00007686"/>
    </source>
</evidence>
<reference evidence="12" key="1">
    <citation type="submission" date="2016-10" db="EMBL/GenBank/DDBJ databases">
        <authorList>
            <person name="Varghese N."/>
            <person name="Submissions S."/>
        </authorList>
    </citation>
    <scope>NUCLEOTIDE SEQUENCE [LARGE SCALE GENOMIC DNA]</scope>
    <source>
        <strain evidence="12">IBRC-M 10760</strain>
    </source>
</reference>
<dbReference type="SMART" id="SM00919">
    <property type="entry name" value="Malic_M"/>
    <property type="match status" value="1"/>
</dbReference>
<dbReference type="InterPro" id="IPR002505">
    <property type="entry name" value="PTA_PTB"/>
</dbReference>
<comment type="similarity">
    <text evidence="4">In the C-terminal section; belongs to the phosphate acetyltransferase and butyryltransferase family.</text>
</comment>
<dbReference type="SMART" id="SM01274">
    <property type="entry name" value="malic"/>
    <property type="match status" value="1"/>
</dbReference>
<name>A0A1G7S9F9_9EURY</name>
<dbReference type="GO" id="GO:0016746">
    <property type="term" value="F:acyltransferase activity"/>
    <property type="evidence" value="ECO:0007669"/>
    <property type="project" value="InterPro"/>
</dbReference>
<proteinExistence type="inferred from homology"/>
<dbReference type="Gene3D" id="3.40.50.10750">
    <property type="entry name" value="Isocitrate/Isopropylmalate dehydrogenase-like"/>
    <property type="match status" value="1"/>
</dbReference>
<dbReference type="PANTHER" id="PTHR43237">
    <property type="entry name" value="NADP-DEPENDENT MALIC ENZYME"/>
    <property type="match status" value="1"/>
</dbReference>
<dbReference type="Pfam" id="PF03949">
    <property type="entry name" value="Malic_M"/>
    <property type="match status" value="1"/>
</dbReference>
<dbReference type="STRING" id="660518.SAMN05216218_11766"/>
<dbReference type="InterPro" id="IPR036291">
    <property type="entry name" value="NAD(P)-bd_dom_sf"/>
</dbReference>
<dbReference type="GO" id="GO:0006108">
    <property type="term" value="P:malate metabolic process"/>
    <property type="evidence" value="ECO:0007669"/>
    <property type="project" value="InterPro"/>
</dbReference>
<dbReference type="Gene3D" id="3.40.50.10380">
    <property type="entry name" value="Malic enzyme, N-terminal domain"/>
    <property type="match status" value="1"/>
</dbReference>
<dbReference type="GO" id="GO:0051287">
    <property type="term" value="F:NAD binding"/>
    <property type="evidence" value="ECO:0007669"/>
    <property type="project" value="InterPro"/>
</dbReference>
<dbReference type="InterPro" id="IPR042113">
    <property type="entry name" value="P_AcTrfase_dom1"/>
</dbReference>
<evidence type="ECO:0000256" key="2">
    <source>
        <dbReference type="ARBA" id="ARBA00001946"/>
    </source>
</evidence>
<comment type="cofactor">
    <cofactor evidence="2">
        <name>Mg(2+)</name>
        <dbReference type="ChEBI" id="CHEBI:18420"/>
    </cofactor>
</comment>
<dbReference type="PIRSF" id="PIRSF036684">
    <property type="entry name" value="ME_PTA"/>
    <property type="match status" value="1"/>
</dbReference>
<comment type="similarity">
    <text evidence="3">In the N-terminal section; belongs to the malic enzymes family.</text>
</comment>
<dbReference type="InterPro" id="IPR045213">
    <property type="entry name" value="Malic_NAD-bd_bact_type"/>
</dbReference>
<evidence type="ECO:0000313" key="12">
    <source>
        <dbReference type="Proteomes" id="UP000199076"/>
    </source>
</evidence>
<dbReference type="SUPFAM" id="SSF53223">
    <property type="entry name" value="Aminoacid dehydrogenase-like, N-terminal domain"/>
    <property type="match status" value="1"/>
</dbReference>
<evidence type="ECO:0000256" key="8">
    <source>
        <dbReference type="SAM" id="MobiDB-lite"/>
    </source>
</evidence>
<dbReference type="FunFam" id="3.40.50.720:FF:000095">
    <property type="entry name" value="NADP-dependent malic enzyme"/>
    <property type="match status" value="1"/>
</dbReference>
<dbReference type="CDD" id="cd05311">
    <property type="entry name" value="NAD_bind_2_malic_enz"/>
    <property type="match status" value="1"/>
</dbReference>
<dbReference type="InterPro" id="IPR012188">
    <property type="entry name" value="ME_PTA"/>
</dbReference>
<feature type="domain" description="Malic enzyme NAD-binding" evidence="9">
    <location>
        <begin position="161"/>
        <end position="399"/>
    </location>
</feature>
<evidence type="ECO:0000259" key="10">
    <source>
        <dbReference type="SMART" id="SM01274"/>
    </source>
</evidence>
<dbReference type="OrthoDB" id="45556at2157"/>
<evidence type="ECO:0000313" key="11">
    <source>
        <dbReference type="EMBL" id="SDG19079.1"/>
    </source>
</evidence>
<keyword evidence="7" id="KW-0511">Multifunctional enzyme</keyword>
<feature type="region of interest" description="Disordered" evidence="8">
    <location>
        <begin position="1"/>
        <end position="24"/>
    </location>
</feature>
<dbReference type="AlphaFoldDB" id="A0A1G7S9F9"/>
<dbReference type="SUPFAM" id="SSF53659">
    <property type="entry name" value="Isocitrate/Isopropylmalate dehydrogenase-like"/>
    <property type="match status" value="1"/>
</dbReference>
<keyword evidence="12" id="KW-1185">Reference proteome</keyword>
<dbReference type="Pfam" id="PF00390">
    <property type="entry name" value="malic"/>
    <property type="match status" value="1"/>
</dbReference>
<evidence type="ECO:0000256" key="1">
    <source>
        <dbReference type="ARBA" id="ARBA00001936"/>
    </source>
</evidence>
<organism evidence="11 12">
    <name type="scientific">Halorientalis regularis</name>
    <dbReference type="NCBI Taxonomy" id="660518"/>
    <lineage>
        <taxon>Archaea</taxon>
        <taxon>Methanobacteriati</taxon>
        <taxon>Methanobacteriota</taxon>
        <taxon>Stenosarchaea group</taxon>
        <taxon>Halobacteria</taxon>
        <taxon>Halobacteriales</taxon>
        <taxon>Haloarculaceae</taxon>
        <taxon>Halorientalis</taxon>
    </lineage>
</organism>
<evidence type="ECO:0000256" key="4">
    <source>
        <dbReference type="ARBA" id="ARBA00008756"/>
    </source>
</evidence>
<dbReference type="GO" id="GO:0004470">
    <property type="term" value="F:malic enzyme activity"/>
    <property type="evidence" value="ECO:0007669"/>
    <property type="project" value="InterPro"/>
</dbReference>
<dbReference type="EMBL" id="FNBK01000017">
    <property type="protein sequence ID" value="SDG19079.1"/>
    <property type="molecule type" value="Genomic_DNA"/>
</dbReference>
<evidence type="ECO:0000256" key="5">
    <source>
        <dbReference type="ARBA" id="ARBA00022723"/>
    </source>
</evidence>
<dbReference type="GO" id="GO:0046872">
    <property type="term" value="F:metal ion binding"/>
    <property type="evidence" value="ECO:0007669"/>
    <property type="project" value="UniProtKB-KW"/>
</dbReference>
<dbReference type="RefSeq" id="WP_175452930.1">
    <property type="nucleotide sequence ID" value="NZ_FNBK01000017.1"/>
</dbReference>
<dbReference type="InterPro" id="IPR012302">
    <property type="entry name" value="Malic_NAD-bd"/>
</dbReference>
<dbReference type="InterPro" id="IPR046346">
    <property type="entry name" value="Aminoacid_DH-like_N_sf"/>
</dbReference>
<dbReference type="SUPFAM" id="SSF51735">
    <property type="entry name" value="NAD(P)-binding Rossmann-fold domains"/>
    <property type="match status" value="1"/>
</dbReference>
<keyword evidence="5" id="KW-0479">Metal-binding</keyword>
<dbReference type="Gene3D" id="3.40.50.10950">
    <property type="match status" value="1"/>
</dbReference>
<evidence type="ECO:0000259" key="9">
    <source>
        <dbReference type="SMART" id="SM00919"/>
    </source>
</evidence>
<dbReference type="Gene3D" id="3.40.50.720">
    <property type="entry name" value="NAD(P)-binding Rossmann-like Domain"/>
    <property type="match status" value="1"/>
</dbReference>
<protein>
    <submittedName>
        <fullName evidence="11">Allosteric NADP-dependent malic enzyme</fullName>
    </submittedName>
</protein>
<sequence>MGLDEDALEYHRTDPPGKIEMETTKPTNTQRDLSLAYSPGVAAPCREISDDAGDAYTYTAKGNLVGVVSNGSAVLGLGDIGAQASKPVMEGKGVLFKRFADIDVFDVEYDFADPDKFVEAVAGMEPTFGGINLEDIKAPECFEIEERLRERMSIPVFHDDQHGTAIITGAALLNATHILEKDIEDLSITFAGAGAAATATARFYVSLGVPREQITMADEHGIITTERDDLDEFVEPFANPPGESGDLADAMAGADVFVGLSVGGIVSQEMVQSMAENPVVFAMANPDPEIDYASAKAARDDTVIVATGRSDYPNQVNNVLGFPFIFRGALDARATEINEEMKVAAAEAIARLARTDVPDAVRKAYDDEPLQFGPDYIIPKPLDSRVLFEVATAVARAAMDSGAARRDLDLSAYRERLEARLGKSREMMRVVLNRAQNDPKRVVLAEGDDEKIVRAARQLSAEGIAEPILVGDREEIWRSIDDLGLDLNPVVVDPEADQLEPYAERLYELRKRNGITRKEAAELVENDNYLASVMVEMGDADVMLTGLTHNYPSALKPPLQVVGTADDADYAAGVYMLTFKNRVVFVADATVNQNPDSDVLEEVTRHTADLAHRFDVDPRAALLSYSDFGSVDNEGTRKPREAAQRLRADPAVDFPVDGEMQADTAVVEDLLTDDYEFTDLDGPANVLVFPNLEAGNIGYKLLQRLGGAEAIGPMLVGMDKPVHVLQRGDEVNDIVNLAAVAVVDAQQNDY</sequence>
<dbReference type="GO" id="GO:0016616">
    <property type="term" value="F:oxidoreductase activity, acting on the CH-OH group of donors, NAD or NADP as acceptor"/>
    <property type="evidence" value="ECO:0007669"/>
    <property type="project" value="InterPro"/>
</dbReference>
<evidence type="ECO:0000256" key="7">
    <source>
        <dbReference type="ARBA" id="ARBA00023268"/>
    </source>
</evidence>
<dbReference type="InterPro" id="IPR037062">
    <property type="entry name" value="Malic_N_dom_sf"/>
</dbReference>
<keyword evidence="6" id="KW-0560">Oxidoreductase</keyword>
<evidence type="ECO:0000256" key="6">
    <source>
        <dbReference type="ARBA" id="ARBA00023002"/>
    </source>
</evidence>
<accession>A0A1G7S9F9</accession>
<dbReference type="InterPro" id="IPR012301">
    <property type="entry name" value="Malic_N_dom"/>
</dbReference>
<gene>
    <name evidence="11" type="ORF">SAMN05216218_11766</name>
</gene>